<evidence type="ECO:0000313" key="4">
    <source>
        <dbReference type="Proteomes" id="UP000534107"/>
    </source>
</evidence>
<dbReference type="PANTHER" id="PTHR24110">
    <property type="entry name" value="CENTROSOMAL PROTEIN OF 78 KDA"/>
    <property type="match status" value="1"/>
</dbReference>
<proteinExistence type="predicted"/>
<feature type="region of interest" description="Disordered" evidence="2">
    <location>
        <begin position="66"/>
        <end position="92"/>
    </location>
</feature>
<gene>
    <name evidence="3" type="primary">Cep78</name>
    <name evidence="3" type="ORF">BUCCAP_R04230</name>
</gene>
<dbReference type="PANTHER" id="PTHR24110:SF3">
    <property type="entry name" value="CENTROSOMAL PROTEIN OF 78 KDA"/>
    <property type="match status" value="1"/>
</dbReference>
<dbReference type="OrthoDB" id="78308at2759"/>
<comment type="caution">
    <text evidence="3">The sequence shown here is derived from an EMBL/GenBank/DDBJ whole genome shotgun (WGS) entry which is preliminary data.</text>
</comment>
<evidence type="ECO:0000256" key="2">
    <source>
        <dbReference type="SAM" id="MobiDB-lite"/>
    </source>
</evidence>
<dbReference type="GO" id="GO:0036064">
    <property type="term" value="C:ciliary basal body"/>
    <property type="evidence" value="ECO:0007669"/>
    <property type="project" value="TreeGrafter"/>
</dbReference>
<evidence type="ECO:0000256" key="1">
    <source>
        <dbReference type="SAM" id="Coils"/>
    </source>
</evidence>
<feature type="non-terminal residue" evidence="3">
    <location>
        <position position="1"/>
    </location>
</feature>
<organism evidence="3 4">
    <name type="scientific">Bucco capensis</name>
    <name type="common">collared puffbird</name>
    <dbReference type="NCBI Taxonomy" id="135168"/>
    <lineage>
        <taxon>Eukaryota</taxon>
        <taxon>Metazoa</taxon>
        <taxon>Chordata</taxon>
        <taxon>Craniata</taxon>
        <taxon>Vertebrata</taxon>
        <taxon>Euteleostomi</taxon>
        <taxon>Archelosauria</taxon>
        <taxon>Archosauria</taxon>
        <taxon>Dinosauria</taxon>
        <taxon>Saurischia</taxon>
        <taxon>Theropoda</taxon>
        <taxon>Coelurosauria</taxon>
        <taxon>Aves</taxon>
        <taxon>Neognathae</taxon>
        <taxon>Neoaves</taxon>
        <taxon>Telluraves</taxon>
        <taxon>Coraciimorphae</taxon>
        <taxon>Piciformes</taxon>
        <taxon>Bucconidae</taxon>
        <taxon>Bucco</taxon>
    </lineage>
</organism>
<dbReference type="GO" id="GO:0005813">
    <property type="term" value="C:centrosome"/>
    <property type="evidence" value="ECO:0007669"/>
    <property type="project" value="TreeGrafter"/>
</dbReference>
<protein>
    <submittedName>
        <fullName evidence="3">CEP78 protein</fullName>
    </submittedName>
</protein>
<feature type="coiled-coil region" evidence="1">
    <location>
        <begin position="162"/>
        <end position="213"/>
    </location>
</feature>
<feature type="compositionally biased region" description="Basic residues" evidence="2">
    <location>
        <begin position="373"/>
        <end position="386"/>
    </location>
</feature>
<sequence length="449" mass="50210">IIDHVLMKIIIERVLMNGNTDNSEYKWLTSPSSKDALKTRPKKRTIVLGSGRKGRATIHIGLASKKSVNPGKKSASVKDNYSPKPLKPGTKGFLPWRTAERAKRCRGEPVDSAEELPMTVQTDTPVKLSVEGPSASETEDTDCLDYSAHYPGMAKSLDKINVTRYQQLQLELEECMEKLKEEQKARVKSEERIMELETENARLRNINTSLSEALHTQSVTNMILEDEGLLGSIENSFQKFHAFLDLLKDAGFGQLAVLAGIEQSDFGLLRHAQINSTLCKSAYMLKEKPYEEDRQEHTQNSKNRAADIQVSLLGTFQSQMVVNNAFSALREKELQSAGQQYQPDSRKEDEAQIINQNNEDKPRSSTPTFSERRVKRSEHTKGHHSARQLVTSLRSFSDSSVHSKSSSSRTSSGASGEKSKNYFSKKHIPTANETAIPNDGTRGDQSRLQ</sequence>
<feature type="region of interest" description="Disordered" evidence="2">
    <location>
        <begin position="354"/>
        <end position="449"/>
    </location>
</feature>
<reference evidence="3 4" key="1">
    <citation type="submission" date="2019-09" db="EMBL/GenBank/DDBJ databases">
        <title>Bird 10,000 Genomes (B10K) Project - Family phase.</title>
        <authorList>
            <person name="Zhang G."/>
        </authorList>
    </citation>
    <scope>NUCLEOTIDE SEQUENCE [LARGE SCALE GENOMIC DNA]</scope>
    <source>
        <strain evidence="3">B10K-DU-001-16</strain>
        <tissue evidence="3">Muscle</tissue>
    </source>
</reference>
<feature type="non-terminal residue" evidence="3">
    <location>
        <position position="449"/>
    </location>
</feature>
<keyword evidence="4" id="KW-1185">Reference proteome</keyword>
<evidence type="ECO:0000313" key="3">
    <source>
        <dbReference type="EMBL" id="NXH22281.1"/>
    </source>
</evidence>
<dbReference type="GO" id="GO:0044782">
    <property type="term" value="P:cilium organization"/>
    <property type="evidence" value="ECO:0007669"/>
    <property type="project" value="TreeGrafter"/>
</dbReference>
<accession>A0A7K9I859</accession>
<name>A0A7K9I859_9PICI</name>
<dbReference type="EMBL" id="VWZO01020987">
    <property type="protein sequence ID" value="NXH22281.1"/>
    <property type="molecule type" value="Genomic_DNA"/>
</dbReference>
<dbReference type="AlphaFoldDB" id="A0A7K9I859"/>
<keyword evidence="1" id="KW-0175">Coiled coil</keyword>
<dbReference type="Proteomes" id="UP000534107">
    <property type="component" value="Unassembled WGS sequence"/>
</dbReference>
<feature type="compositionally biased region" description="Low complexity" evidence="2">
    <location>
        <begin position="395"/>
        <end position="415"/>
    </location>
</feature>